<gene>
    <name evidence="1" type="ORF">TPAB3V08_LOCUS13989</name>
</gene>
<evidence type="ECO:0000313" key="1">
    <source>
        <dbReference type="EMBL" id="CAG2067046.1"/>
    </source>
</evidence>
<sequence>CEQLVVRSFPVTSLTKEKRVTVQYLAHLDQWLQEGHPAQILHIPGQRCMDGCSSFPTKLCLSLSLRLIKLAFDEEVTPENIETFRKLIHRVRHPPHILNHFAFTGQVVVPQTPLHKGKEKNATLKGFAKKTLLKTARKAGFKPKTSSKRQKYVLPNMSTMDEFEIPRSGLVPPAPTDAKTLERLSERSYVRDWYRLGLVSSMHTTSNNRQHSEPFRITTVNSQYMMCKR</sequence>
<proteinExistence type="predicted"/>
<comment type="caution">
    <text evidence="1">The sequence shown here is derived from an EMBL/GenBank/DDBJ whole genome shotgun (WGS) entry which is preliminary data.</text>
</comment>
<accession>A0ABN7PH23</accession>
<name>A0ABN7PH23_TIMPD</name>
<organism evidence="1 2">
    <name type="scientific">Timema podura</name>
    <name type="common">Walking stick</name>
    <dbReference type="NCBI Taxonomy" id="61482"/>
    <lineage>
        <taxon>Eukaryota</taxon>
        <taxon>Metazoa</taxon>
        <taxon>Ecdysozoa</taxon>
        <taxon>Arthropoda</taxon>
        <taxon>Hexapoda</taxon>
        <taxon>Insecta</taxon>
        <taxon>Pterygota</taxon>
        <taxon>Neoptera</taxon>
        <taxon>Polyneoptera</taxon>
        <taxon>Phasmatodea</taxon>
        <taxon>Timematodea</taxon>
        <taxon>Timematoidea</taxon>
        <taxon>Timematidae</taxon>
        <taxon>Timema</taxon>
    </lineage>
</organism>
<feature type="non-terminal residue" evidence="1">
    <location>
        <position position="1"/>
    </location>
</feature>
<keyword evidence="2" id="KW-1185">Reference proteome</keyword>
<dbReference type="Proteomes" id="UP001153148">
    <property type="component" value="Unassembled WGS sequence"/>
</dbReference>
<protein>
    <submittedName>
        <fullName evidence="1">Uncharacterized protein</fullName>
    </submittedName>
</protein>
<evidence type="ECO:0000313" key="2">
    <source>
        <dbReference type="Proteomes" id="UP001153148"/>
    </source>
</evidence>
<dbReference type="EMBL" id="CAJPIN010062668">
    <property type="protein sequence ID" value="CAG2067046.1"/>
    <property type="molecule type" value="Genomic_DNA"/>
</dbReference>
<reference evidence="1" key="1">
    <citation type="submission" date="2021-03" db="EMBL/GenBank/DDBJ databases">
        <authorList>
            <person name="Tran Van P."/>
        </authorList>
    </citation>
    <scope>NUCLEOTIDE SEQUENCE</scope>
</reference>